<evidence type="ECO:0000313" key="2">
    <source>
        <dbReference type="EMBL" id="GAA0231623.1"/>
    </source>
</evidence>
<name>A0ABN0TW24_9PSEU</name>
<keyword evidence="3" id="KW-1185">Reference proteome</keyword>
<dbReference type="SUPFAM" id="SSF69118">
    <property type="entry name" value="AhpD-like"/>
    <property type="match status" value="1"/>
</dbReference>
<dbReference type="Gene3D" id="1.20.1290.10">
    <property type="entry name" value="AhpD-like"/>
    <property type="match status" value="1"/>
</dbReference>
<evidence type="ECO:0000259" key="1">
    <source>
        <dbReference type="Pfam" id="PF02627"/>
    </source>
</evidence>
<dbReference type="PANTHER" id="PTHR35446:SF3">
    <property type="entry name" value="CMD DOMAIN-CONTAINING PROTEIN"/>
    <property type="match status" value="1"/>
</dbReference>
<sequence length="177" mass="18886">MFAEHTPETAPTTARRLLEATTAKLGYLPAAVARMANSPHALEAFLKTSAMFEQTTLDPLAREVLIMTVATRNGCHLCVAMHTAKLTGLNADRSLITALREGKPLDDQRLEAVRAFTTEVLDTAGAVSPEALEAFVAQGFTAQNALEVVMGIGVYTLSTFANRLTDAPIDPPLASFA</sequence>
<proteinExistence type="predicted"/>
<dbReference type="RefSeq" id="WP_343934679.1">
    <property type="nucleotide sequence ID" value="NZ_BAAABU010000006.1"/>
</dbReference>
<evidence type="ECO:0000313" key="3">
    <source>
        <dbReference type="Proteomes" id="UP001500416"/>
    </source>
</evidence>
<dbReference type="PANTHER" id="PTHR35446">
    <property type="entry name" value="SI:CH211-175M2.5"/>
    <property type="match status" value="1"/>
</dbReference>
<dbReference type="Proteomes" id="UP001500416">
    <property type="component" value="Unassembled WGS sequence"/>
</dbReference>
<comment type="caution">
    <text evidence="2">The sequence shown here is derived from an EMBL/GenBank/DDBJ whole genome shotgun (WGS) entry which is preliminary data.</text>
</comment>
<reference evidence="2 3" key="1">
    <citation type="journal article" date="2019" name="Int. J. Syst. Evol. Microbiol.">
        <title>The Global Catalogue of Microorganisms (GCM) 10K type strain sequencing project: providing services to taxonomists for standard genome sequencing and annotation.</title>
        <authorList>
            <consortium name="The Broad Institute Genomics Platform"/>
            <consortium name="The Broad Institute Genome Sequencing Center for Infectious Disease"/>
            <person name="Wu L."/>
            <person name="Ma J."/>
        </authorList>
    </citation>
    <scope>NUCLEOTIDE SEQUENCE [LARGE SCALE GENOMIC DNA]</scope>
    <source>
        <strain evidence="2 3">JCM 3380</strain>
    </source>
</reference>
<gene>
    <name evidence="2" type="ORF">GCM10010492_32810</name>
</gene>
<feature type="domain" description="Carboxymuconolactone decarboxylase-like" evidence="1">
    <location>
        <begin position="50"/>
        <end position="91"/>
    </location>
</feature>
<dbReference type="InterPro" id="IPR029032">
    <property type="entry name" value="AhpD-like"/>
</dbReference>
<dbReference type="EMBL" id="BAAABU010000006">
    <property type="protein sequence ID" value="GAA0231623.1"/>
    <property type="molecule type" value="Genomic_DNA"/>
</dbReference>
<dbReference type="Pfam" id="PF02627">
    <property type="entry name" value="CMD"/>
    <property type="match status" value="1"/>
</dbReference>
<protein>
    <submittedName>
        <fullName evidence="2">Carboxymuconolactone decarboxylase family protein</fullName>
    </submittedName>
</protein>
<organism evidence="2 3">
    <name type="scientific">Saccharothrix mutabilis subsp. mutabilis</name>
    <dbReference type="NCBI Taxonomy" id="66855"/>
    <lineage>
        <taxon>Bacteria</taxon>
        <taxon>Bacillati</taxon>
        <taxon>Actinomycetota</taxon>
        <taxon>Actinomycetes</taxon>
        <taxon>Pseudonocardiales</taxon>
        <taxon>Pseudonocardiaceae</taxon>
        <taxon>Saccharothrix</taxon>
    </lineage>
</organism>
<accession>A0ABN0TW24</accession>
<dbReference type="InterPro" id="IPR003779">
    <property type="entry name" value="CMD-like"/>
</dbReference>